<name>A0A0F9R1D7_9ZZZZ</name>
<dbReference type="Gene3D" id="3.40.50.10810">
    <property type="entry name" value="Tandem AAA-ATPase domain"/>
    <property type="match status" value="1"/>
</dbReference>
<organism evidence="2">
    <name type="scientific">marine sediment metagenome</name>
    <dbReference type="NCBI Taxonomy" id="412755"/>
    <lineage>
        <taxon>unclassified sequences</taxon>
        <taxon>metagenomes</taxon>
        <taxon>ecological metagenomes</taxon>
    </lineage>
</organism>
<dbReference type="Pfam" id="PF00176">
    <property type="entry name" value="SNF2-rel_dom"/>
    <property type="match status" value="1"/>
</dbReference>
<evidence type="ECO:0000259" key="1">
    <source>
        <dbReference type="PROSITE" id="PS51192"/>
    </source>
</evidence>
<dbReference type="Pfam" id="PF00271">
    <property type="entry name" value="Helicase_C"/>
    <property type="match status" value="1"/>
</dbReference>
<protein>
    <recommendedName>
        <fullName evidence="1">Helicase ATP-binding domain-containing protein</fullName>
    </recommendedName>
</protein>
<dbReference type="PROSITE" id="PS51192">
    <property type="entry name" value="HELICASE_ATP_BIND_1"/>
    <property type="match status" value="1"/>
</dbReference>
<dbReference type="InterPro" id="IPR000330">
    <property type="entry name" value="SNF2_N"/>
</dbReference>
<comment type="caution">
    <text evidence="2">The sequence shown here is derived from an EMBL/GenBank/DDBJ whole genome shotgun (WGS) entry which is preliminary data.</text>
</comment>
<dbReference type="EMBL" id="LAZR01001215">
    <property type="protein sequence ID" value="KKN48574.1"/>
    <property type="molecule type" value="Genomic_DNA"/>
</dbReference>
<sequence>MKFIPRVYQHRFIQDLLDDPFHGGFMDPGLGKTAAMLLAMKEAGALPALVIAPLNVCHLTWPDEVEKWDSFSDLRTSILHGRHKSKALKEDADLYLINPEGLPWLFGKRSDDRKKWVPGKWKNWLDRPPTLIVDESTKFKRASGTRAKTLKRFLMDFARRHILTGTPVPNGMLDLHGQLLILDRGKSLDHRVTYYQKKYFDAVPVRGRRHRVKYDIKDGAFDAILEAIRPRITTLRAEDWLELPELITTSVPVILPPNARKLYNEMKEHGTIEALDVLADQDSALNKCRQISNGAIYLPDGRVHQIHSAKDDAIIELIEQIGAPVMILYEFLHDLERIKKKLSHLRIGQIGKNGANATKKAVKDWNTGKLDVLITHPQSGGIGLNLQDGGAHQIWYTPPWDLEHYQQTVKRLHRQGQERSVMIYHLVGRNTFDSRVMRVLSTKGATQDDMMNALKEEIGWLEE</sequence>
<dbReference type="InterPro" id="IPR001650">
    <property type="entry name" value="Helicase_C-like"/>
</dbReference>
<dbReference type="SUPFAM" id="SSF52540">
    <property type="entry name" value="P-loop containing nucleoside triphosphate hydrolases"/>
    <property type="match status" value="2"/>
</dbReference>
<proteinExistence type="predicted"/>
<dbReference type="InterPro" id="IPR038718">
    <property type="entry name" value="SNF2-like_sf"/>
</dbReference>
<dbReference type="SMART" id="SM00487">
    <property type="entry name" value="DEXDc"/>
    <property type="match status" value="1"/>
</dbReference>
<dbReference type="InterPro" id="IPR014001">
    <property type="entry name" value="Helicase_ATP-bd"/>
</dbReference>
<dbReference type="PANTHER" id="PTHR10799">
    <property type="entry name" value="SNF2/RAD54 HELICASE FAMILY"/>
    <property type="match status" value="1"/>
</dbReference>
<dbReference type="GO" id="GO:0005524">
    <property type="term" value="F:ATP binding"/>
    <property type="evidence" value="ECO:0007669"/>
    <property type="project" value="InterPro"/>
</dbReference>
<dbReference type="AlphaFoldDB" id="A0A0F9R1D7"/>
<dbReference type="Gene3D" id="3.40.50.300">
    <property type="entry name" value="P-loop containing nucleotide triphosphate hydrolases"/>
    <property type="match status" value="1"/>
</dbReference>
<feature type="domain" description="Helicase ATP-binding" evidence="1">
    <location>
        <begin position="13"/>
        <end position="185"/>
    </location>
</feature>
<evidence type="ECO:0000313" key="2">
    <source>
        <dbReference type="EMBL" id="KKN48574.1"/>
    </source>
</evidence>
<accession>A0A0F9R1D7</accession>
<dbReference type="InterPro" id="IPR027417">
    <property type="entry name" value="P-loop_NTPase"/>
</dbReference>
<reference evidence="2" key="1">
    <citation type="journal article" date="2015" name="Nature">
        <title>Complex archaea that bridge the gap between prokaryotes and eukaryotes.</title>
        <authorList>
            <person name="Spang A."/>
            <person name="Saw J.H."/>
            <person name="Jorgensen S.L."/>
            <person name="Zaremba-Niedzwiedzka K."/>
            <person name="Martijn J."/>
            <person name="Lind A.E."/>
            <person name="van Eijk R."/>
            <person name="Schleper C."/>
            <person name="Guy L."/>
            <person name="Ettema T.J."/>
        </authorList>
    </citation>
    <scope>NUCLEOTIDE SEQUENCE</scope>
</reference>
<gene>
    <name evidence="2" type="ORF">LCGC14_0651610</name>
</gene>